<dbReference type="OrthoDB" id="240589at2"/>
<dbReference type="PIRSF" id="PIRSF012666">
    <property type="entry name" value="UCP012666"/>
    <property type="match status" value="1"/>
</dbReference>
<protein>
    <recommendedName>
        <fullName evidence="3">Glutamate--cysteine ligase</fullName>
    </recommendedName>
</protein>
<dbReference type="InterPro" id="IPR016602">
    <property type="entry name" value="UCP012666"/>
</dbReference>
<evidence type="ECO:0008006" key="3">
    <source>
        <dbReference type="Google" id="ProtNLM"/>
    </source>
</evidence>
<organism evidence="1 2">
    <name type="scientific">Neptuniibacter caesariensis</name>
    <dbReference type="NCBI Taxonomy" id="207954"/>
    <lineage>
        <taxon>Bacteria</taxon>
        <taxon>Pseudomonadati</taxon>
        <taxon>Pseudomonadota</taxon>
        <taxon>Gammaproteobacteria</taxon>
        <taxon>Oceanospirillales</taxon>
        <taxon>Oceanospirillaceae</taxon>
        <taxon>Neptuniibacter</taxon>
    </lineage>
</organism>
<accession>A0A7U8C7Q0</accession>
<evidence type="ECO:0000313" key="2">
    <source>
        <dbReference type="Proteomes" id="UP000002171"/>
    </source>
</evidence>
<gene>
    <name evidence="1" type="ORF">MED92_08371</name>
</gene>
<dbReference type="InterPro" id="IPR014746">
    <property type="entry name" value="Gln_synth/guanido_kin_cat_dom"/>
</dbReference>
<dbReference type="RefSeq" id="WP_007022138.1">
    <property type="nucleotide sequence ID" value="NZ_CH724126.1"/>
</dbReference>
<dbReference type="SUPFAM" id="SSF55931">
    <property type="entry name" value="Glutamine synthetase/guanido kinase"/>
    <property type="match status" value="1"/>
</dbReference>
<name>A0A7U8C7Q0_NEPCE</name>
<dbReference type="GO" id="GO:0004357">
    <property type="term" value="F:glutamate-cysteine ligase activity"/>
    <property type="evidence" value="ECO:0007669"/>
    <property type="project" value="InterPro"/>
</dbReference>
<dbReference type="PANTHER" id="PTHR36510">
    <property type="entry name" value="GLUTAMATE--CYSTEINE LIGASE 2-RELATED"/>
    <property type="match status" value="1"/>
</dbReference>
<dbReference type="Gene3D" id="3.30.590.20">
    <property type="match status" value="1"/>
</dbReference>
<keyword evidence="2" id="KW-1185">Reference proteome</keyword>
<dbReference type="PANTHER" id="PTHR36510:SF3">
    <property type="entry name" value="CONSERVED PROTEIN"/>
    <property type="match status" value="1"/>
</dbReference>
<sequence length="498" mass="55889">MGQEISSHSFDQSAYTAFKKRLRENLDGLRDVLDRPDFGKGDTSIGAELELYLVDKQARPLALNREIIERSGHPQLALELNRFNLEYNLKPVKAAGKPFSQLEGEMLDAIALINKHIEAEQGVALPVGILPTLKRSDFGLQAMTDESRFFALTQALQRLRGRMFCINIDGDPPISLRSKDVTLEGANSSMQIHYRVEPDQFASMFNALQLVTPVILALSANSPFMLGHKLWHETRIPLFRQTIDGRSHEECSRGVPSRVDFGSGWVREGAYELFAEMVHLHEPIIPVVDSENVQSIIKQGGIPSLEELRMHSGTVWPWNRAVYDQNNGGHLRIEMRSLPSGPTPSDMAANAAFVLGAARGLQALMDEIIPSMPFSVLVNNFYQAAEKGMQAELMWITPDAGGLKKVPVMEIARQLWPHVQKGLDQLCVDKDEQTHYLSIMDERLKTGINGAVWQRREFMRLARKMNSAKALTGMVQNYMQYSAANTPVAQWNNRNDRG</sequence>
<comment type="caution">
    <text evidence="1">The sequence shown here is derived from an EMBL/GenBank/DDBJ whole genome shotgun (WGS) entry which is preliminary data.</text>
</comment>
<reference evidence="1 2" key="1">
    <citation type="submission" date="2006-02" db="EMBL/GenBank/DDBJ databases">
        <authorList>
            <person name="Pinhassi J."/>
            <person name="Pedros-Alio C."/>
            <person name="Ferriera S."/>
            <person name="Johnson J."/>
            <person name="Kravitz S."/>
            <person name="Halpern A."/>
            <person name="Remington K."/>
            <person name="Beeson K."/>
            <person name="Tran B."/>
            <person name="Rogers Y.-H."/>
            <person name="Friedman R."/>
            <person name="Venter J.C."/>
        </authorList>
    </citation>
    <scope>NUCLEOTIDE SEQUENCE [LARGE SCALE GENOMIC DNA]</scope>
    <source>
        <strain evidence="1 2">MED92</strain>
    </source>
</reference>
<dbReference type="InterPro" id="IPR006336">
    <property type="entry name" value="GCS2"/>
</dbReference>
<dbReference type="Pfam" id="PF04107">
    <property type="entry name" value="GCS2"/>
    <property type="match status" value="1"/>
</dbReference>
<dbReference type="GO" id="GO:0042398">
    <property type="term" value="P:modified amino acid biosynthetic process"/>
    <property type="evidence" value="ECO:0007669"/>
    <property type="project" value="InterPro"/>
</dbReference>
<dbReference type="AlphaFoldDB" id="A0A7U8C7Q0"/>
<evidence type="ECO:0000313" key="1">
    <source>
        <dbReference type="EMBL" id="EAR63120.1"/>
    </source>
</evidence>
<dbReference type="Proteomes" id="UP000002171">
    <property type="component" value="Unassembled WGS sequence"/>
</dbReference>
<dbReference type="EMBL" id="AAOW01000001">
    <property type="protein sequence ID" value="EAR63120.1"/>
    <property type="molecule type" value="Genomic_DNA"/>
</dbReference>
<dbReference type="InterPro" id="IPR050141">
    <property type="entry name" value="GCL_type2/YbdK_subfam"/>
</dbReference>
<proteinExistence type="predicted"/>